<protein>
    <submittedName>
        <fullName evidence="10">Phosphate regulon transcriptional regulatory protein PhoB (SphR)</fullName>
    </submittedName>
</protein>
<dbReference type="Gene3D" id="3.40.50.2300">
    <property type="match status" value="1"/>
</dbReference>
<dbReference type="SMART" id="SM00448">
    <property type="entry name" value="REC"/>
    <property type="match status" value="1"/>
</dbReference>
<dbReference type="GO" id="GO:0006355">
    <property type="term" value="P:regulation of DNA-templated transcription"/>
    <property type="evidence" value="ECO:0007669"/>
    <property type="project" value="InterPro"/>
</dbReference>
<dbReference type="Gene3D" id="1.10.10.10">
    <property type="entry name" value="Winged helix-like DNA-binding domain superfamily/Winged helix DNA-binding domain"/>
    <property type="match status" value="1"/>
</dbReference>
<feature type="DNA-binding region" description="OmpR/PhoB-type" evidence="7">
    <location>
        <begin position="144"/>
        <end position="244"/>
    </location>
</feature>
<evidence type="ECO:0000313" key="11">
    <source>
        <dbReference type="Proteomes" id="UP000289437"/>
    </source>
</evidence>
<dbReference type="InterPro" id="IPR036388">
    <property type="entry name" value="WH-like_DNA-bd_sf"/>
</dbReference>
<reference evidence="10 11" key="1">
    <citation type="submission" date="2018-11" db="EMBL/GenBank/DDBJ databases">
        <authorList>
            <person name="Mardanov A.V."/>
            <person name="Ravin N.V."/>
            <person name="Dedysh S.N."/>
        </authorList>
    </citation>
    <scope>NUCLEOTIDE SEQUENCE [LARGE SCALE GENOMIC DNA]</scope>
    <source>
        <strain evidence="10 11">AF10</strain>
    </source>
</reference>
<dbReference type="SMART" id="SM00862">
    <property type="entry name" value="Trans_reg_C"/>
    <property type="match status" value="1"/>
</dbReference>
<evidence type="ECO:0000256" key="2">
    <source>
        <dbReference type="ARBA" id="ARBA00023012"/>
    </source>
</evidence>
<gene>
    <name evidence="10" type="ORF">GRAN_1307</name>
</gene>
<dbReference type="GO" id="GO:0000156">
    <property type="term" value="F:phosphorelay response regulator activity"/>
    <property type="evidence" value="ECO:0007669"/>
    <property type="project" value="TreeGrafter"/>
</dbReference>
<dbReference type="RefSeq" id="WP_128912078.1">
    <property type="nucleotide sequence ID" value="NZ_RDSM01000001.1"/>
</dbReference>
<dbReference type="GO" id="GO:0032993">
    <property type="term" value="C:protein-DNA complex"/>
    <property type="evidence" value="ECO:0007669"/>
    <property type="project" value="TreeGrafter"/>
</dbReference>
<name>A0A4Q0T3X0_9BACT</name>
<dbReference type="InterPro" id="IPR039420">
    <property type="entry name" value="WalR-like"/>
</dbReference>
<evidence type="ECO:0000313" key="10">
    <source>
        <dbReference type="EMBL" id="RXH57997.1"/>
    </source>
</evidence>
<dbReference type="PANTHER" id="PTHR48111">
    <property type="entry name" value="REGULATOR OF RPOS"/>
    <property type="match status" value="1"/>
</dbReference>
<dbReference type="GO" id="GO:0000976">
    <property type="term" value="F:transcription cis-regulatory region binding"/>
    <property type="evidence" value="ECO:0007669"/>
    <property type="project" value="TreeGrafter"/>
</dbReference>
<dbReference type="InterPro" id="IPR001789">
    <property type="entry name" value="Sig_transdc_resp-reg_receiver"/>
</dbReference>
<evidence type="ECO:0000256" key="3">
    <source>
        <dbReference type="ARBA" id="ARBA00023015"/>
    </source>
</evidence>
<dbReference type="OrthoDB" id="9790442at2"/>
<proteinExistence type="predicted"/>
<feature type="modified residue" description="4-aspartylphosphate" evidence="6">
    <location>
        <position position="68"/>
    </location>
</feature>
<dbReference type="Pfam" id="PF00072">
    <property type="entry name" value="Response_reg"/>
    <property type="match status" value="1"/>
</dbReference>
<keyword evidence="2" id="KW-0902">Two-component regulatory system</keyword>
<dbReference type="PROSITE" id="PS50110">
    <property type="entry name" value="RESPONSE_REGULATORY"/>
    <property type="match status" value="1"/>
</dbReference>
<evidence type="ECO:0000256" key="1">
    <source>
        <dbReference type="ARBA" id="ARBA00022553"/>
    </source>
</evidence>
<keyword evidence="4 7" id="KW-0238">DNA-binding</keyword>
<dbReference type="CDD" id="cd00383">
    <property type="entry name" value="trans_reg_C"/>
    <property type="match status" value="1"/>
</dbReference>
<keyword evidence="5" id="KW-0804">Transcription</keyword>
<organism evidence="10 11">
    <name type="scientific">Granulicella sibirica</name>
    <dbReference type="NCBI Taxonomy" id="2479048"/>
    <lineage>
        <taxon>Bacteria</taxon>
        <taxon>Pseudomonadati</taxon>
        <taxon>Acidobacteriota</taxon>
        <taxon>Terriglobia</taxon>
        <taxon>Terriglobales</taxon>
        <taxon>Acidobacteriaceae</taxon>
        <taxon>Granulicella</taxon>
    </lineage>
</organism>
<dbReference type="InterPro" id="IPR001867">
    <property type="entry name" value="OmpR/PhoB-type_DNA-bd"/>
</dbReference>
<dbReference type="InterPro" id="IPR011006">
    <property type="entry name" value="CheY-like_superfamily"/>
</dbReference>
<sequence length="247" mass="27354">MENDRFGGQTLPEALASARILIVEDDARMAESLASGLGQRGYQTTVAPSGEDAFFLVHSMPPDLIVLDLTLPKRGGLEILKQLRAEKLDIRVLILTSHNSVEDRVAGLNAGADDYLGKPFSFPELLARVASLLRRVPIATPVAATSLHLADLKIDKQTRGVSRSGTPIDLTPREFDLLIYLLDHRDNTVSREMLAKDVWSEVSRFTPLDNVIDVQMARLRRKLDDPFPIKLLHTVRGMGFILKEPAP</sequence>
<dbReference type="PROSITE" id="PS51755">
    <property type="entry name" value="OMPR_PHOB"/>
    <property type="match status" value="1"/>
</dbReference>
<evidence type="ECO:0000256" key="7">
    <source>
        <dbReference type="PROSITE-ProRule" id="PRU01091"/>
    </source>
</evidence>
<evidence type="ECO:0000256" key="4">
    <source>
        <dbReference type="ARBA" id="ARBA00023125"/>
    </source>
</evidence>
<evidence type="ECO:0000259" key="8">
    <source>
        <dbReference type="PROSITE" id="PS50110"/>
    </source>
</evidence>
<comment type="caution">
    <text evidence="10">The sequence shown here is derived from an EMBL/GenBank/DDBJ whole genome shotgun (WGS) entry which is preliminary data.</text>
</comment>
<feature type="domain" description="OmpR/PhoB-type" evidence="9">
    <location>
        <begin position="144"/>
        <end position="244"/>
    </location>
</feature>
<dbReference type="Proteomes" id="UP000289437">
    <property type="component" value="Unassembled WGS sequence"/>
</dbReference>
<dbReference type="Pfam" id="PF00486">
    <property type="entry name" value="Trans_reg_C"/>
    <property type="match status" value="1"/>
</dbReference>
<evidence type="ECO:0000256" key="6">
    <source>
        <dbReference type="PROSITE-ProRule" id="PRU00169"/>
    </source>
</evidence>
<accession>A0A4Q0T3X0</accession>
<dbReference type="EMBL" id="RDSM01000001">
    <property type="protein sequence ID" value="RXH57997.1"/>
    <property type="molecule type" value="Genomic_DNA"/>
</dbReference>
<reference evidence="11" key="2">
    <citation type="submission" date="2019-02" db="EMBL/GenBank/DDBJ databases">
        <title>Granulicella sibirica sp. nov., a psychrotolerant acidobacterium isolated from an organic soil layer in forested tundra, West Siberia.</title>
        <authorList>
            <person name="Oshkin I.Y."/>
            <person name="Kulichevskaya I.S."/>
            <person name="Rijpstra W.I.C."/>
            <person name="Sinninghe Damste J.S."/>
            <person name="Rakitin A.L."/>
            <person name="Ravin N.V."/>
            <person name="Dedysh S.N."/>
        </authorList>
    </citation>
    <scope>NUCLEOTIDE SEQUENCE [LARGE SCALE GENOMIC DNA]</scope>
    <source>
        <strain evidence="11">AF10</strain>
    </source>
</reference>
<keyword evidence="11" id="KW-1185">Reference proteome</keyword>
<evidence type="ECO:0000259" key="9">
    <source>
        <dbReference type="PROSITE" id="PS51755"/>
    </source>
</evidence>
<feature type="domain" description="Response regulatory" evidence="8">
    <location>
        <begin position="19"/>
        <end position="133"/>
    </location>
</feature>
<dbReference type="GO" id="GO:0005829">
    <property type="term" value="C:cytosol"/>
    <property type="evidence" value="ECO:0007669"/>
    <property type="project" value="TreeGrafter"/>
</dbReference>
<evidence type="ECO:0000256" key="5">
    <source>
        <dbReference type="ARBA" id="ARBA00023163"/>
    </source>
</evidence>
<dbReference type="SUPFAM" id="SSF52172">
    <property type="entry name" value="CheY-like"/>
    <property type="match status" value="1"/>
</dbReference>
<dbReference type="Gene3D" id="6.10.250.690">
    <property type="match status" value="1"/>
</dbReference>
<keyword evidence="3" id="KW-0805">Transcription regulation</keyword>
<dbReference type="PANTHER" id="PTHR48111:SF22">
    <property type="entry name" value="REGULATOR OF RPOS"/>
    <property type="match status" value="1"/>
</dbReference>
<dbReference type="AlphaFoldDB" id="A0A4Q0T3X0"/>
<keyword evidence="1 6" id="KW-0597">Phosphoprotein</keyword>